<evidence type="ECO:0000313" key="3">
    <source>
        <dbReference type="Proteomes" id="UP000035720"/>
    </source>
</evidence>
<keyword evidence="1" id="KW-1133">Transmembrane helix</keyword>
<keyword evidence="1" id="KW-0812">Transmembrane</keyword>
<accession>A0A077MEA2</accession>
<feature type="transmembrane region" description="Helical" evidence="1">
    <location>
        <begin position="113"/>
        <end position="134"/>
    </location>
</feature>
<feature type="transmembrane region" description="Helical" evidence="1">
    <location>
        <begin position="154"/>
        <end position="171"/>
    </location>
</feature>
<proteinExistence type="predicted"/>
<name>A0A077MEA2_9MICO</name>
<evidence type="ECO:0000256" key="1">
    <source>
        <dbReference type="SAM" id="Phobius"/>
    </source>
</evidence>
<sequence length="206" mass="22442">MLAKITTTTDASGQAVTVSAVALDLTPAEMLAWYADVKTKRAPQGWTYHVADGHVVGTGPGQCGEPLTVSTTRRAIAARPQPRREDGLTWTLRQLRARERPLMNPVTVANHTFVSFFWAALLLNLSWIVGLVIFSRRFAVRIANGDIRVESIPLLMLTTATSVAAACVAWVDDDSLARTVVVVILANVAMWSSVYNFPMPPKRAPS</sequence>
<keyword evidence="3" id="KW-1185">Reference proteome</keyword>
<comment type="caution">
    <text evidence="2">The sequence shown here is derived from an EMBL/GenBank/DDBJ whole genome shotgun (WGS) entry which is preliminary data.</text>
</comment>
<dbReference type="Proteomes" id="UP000035720">
    <property type="component" value="Unassembled WGS sequence"/>
</dbReference>
<evidence type="ECO:0000313" key="2">
    <source>
        <dbReference type="EMBL" id="CCI55024.1"/>
    </source>
</evidence>
<keyword evidence="1" id="KW-0472">Membrane</keyword>
<feature type="transmembrane region" description="Helical" evidence="1">
    <location>
        <begin position="177"/>
        <end position="197"/>
    </location>
</feature>
<gene>
    <name evidence="2" type="ORF">BN13_940001</name>
</gene>
<protein>
    <submittedName>
        <fullName evidence="2">Uncharacterized protein</fullName>
    </submittedName>
</protein>
<dbReference type="STRING" id="1193518.BN13_940001"/>
<dbReference type="EMBL" id="CAJC01000210">
    <property type="protein sequence ID" value="CCI55024.1"/>
    <property type="molecule type" value="Genomic_DNA"/>
</dbReference>
<dbReference type="AlphaFoldDB" id="A0A077MEA2"/>
<reference evidence="2 3" key="1">
    <citation type="journal article" date="2013" name="ISME J.">
        <title>A metabolic model for members of the genus Tetrasphaera involved in enhanced biological phosphorus removal.</title>
        <authorList>
            <person name="Kristiansen R."/>
            <person name="Nguyen H.T.T."/>
            <person name="Saunders A.M."/>
            <person name="Nielsen J.L."/>
            <person name="Wimmer R."/>
            <person name="Le V.Q."/>
            <person name="McIlroy S.J."/>
            <person name="Petrovski S."/>
            <person name="Seviour R.J."/>
            <person name="Calteau A."/>
            <person name="Nielsen K.L."/>
            <person name="Nielsen P.H."/>
        </authorList>
    </citation>
    <scope>NUCLEOTIDE SEQUENCE [LARGE SCALE GENOMIC DNA]</scope>
    <source>
        <strain evidence="2 3">Ben 74</strain>
    </source>
</reference>
<organism evidence="2 3">
    <name type="scientific">Nostocoides jenkinsii Ben 74</name>
    <dbReference type="NCBI Taxonomy" id="1193518"/>
    <lineage>
        <taxon>Bacteria</taxon>
        <taxon>Bacillati</taxon>
        <taxon>Actinomycetota</taxon>
        <taxon>Actinomycetes</taxon>
        <taxon>Micrococcales</taxon>
        <taxon>Intrasporangiaceae</taxon>
        <taxon>Nostocoides</taxon>
    </lineage>
</organism>